<dbReference type="Pfam" id="PF00512">
    <property type="entry name" value="HisKA"/>
    <property type="match status" value="1"/>
</dbReference>
<evidence type="ECO:0000313" key="7">
    <source>
        <dbReference type="EMBL" id="NNU15298.1"/>
    </source>
</evidence>
<protein>
    <recommendedName>
        <fullName evidence="2">histidine kinase</fullName>
        <ecNumber evidence="2">2.7.13.3</ecNumber>
    </recommendedName>
</protein>
<evidence type="ECO:0000256" key="1">
    <source>
        <dbReference type="ARBA" id="ARBA00000085"/>
    </source>
</evidence>
<dbReference type="GO" id="GO:0000155">
    <property type="term" value="F:phosphorelay sensor kinase activity"/>
    <property type="evidence" value="ECO:0007669"/>
    <property type="project" value="InterPro"/>
</dbReference>
<accession>A0A7Y3RJN8</accession>
<keyword evidence="4" id="KW-0418">Kinase</keyword>
<keyword evidence="8" id="KW-1185">Reference proteome</keyword>
<proteinExistence type="predicted"/>
<feature type="domain" description="Signal transduction histidine kinase dimerisation/phosphoacceptor" evidence="6">
    <location>
        <begin position="46"/>
        <end position="113"/>
    </location>
</feature>
<dbReference type="CDD" id="cd00082">
    <property type="entry name" value="HisKA"/>
    <property type="match status" value="1"/>
</dbReference>
<evidence type="ECO:0000256" key="3">
    <source>
        <dbReference type="ARBA" id="ARBA00022679"/>
    </source>
</evidence>
<reference evidence="7 8" key="1">
    <citation type="submission" date="2020-05" db="EMBL/GenBank/DDBJ databases">
        <title>Parvularcula mediterraneae sp. nov., isolated from polypropylene straw from shallow seawater of the seashore of Laganas in Zakynthos island, Greece.</title>
        <authorList>
            <person name="Szabo I."/>
            <person name="Al-Omari J."/>
            <person name="Rado J."/>
            <person name="Szerdahelyi G.S."/>
        </authorList>
    </citation>
    <scope>NUCLEOTIDE SEQUENCE [LARGE SCALE GENOMIC DNA]</scope>
    <source>
        <strain evidence="7 8">ZS-1/3</strain>
    </source>
</reference>
<keyword evidence="3" id="KW-0808">Transferase</keyword>
<comment type="catalytic activity">
    <reaction evidence="1">
        <text>ATP + protein L-histidine = ADP + protein N-phospho-L-histidine.</text>
        <dbReference type="EC" id="2.7.13.3"/>
    </reaction>
</comment>
<dbReference type="PANTHER" id="PTHR43711:SF26">
    <property type="entry name" value="SENSOR HISTIDINE KINASE RCSC"/>
    <property type="match status" value="1"/>
</dbReference>
<keyword evidence="5" id="KW-0902">Two-component regulatory system</keyword>
<evidence type="ECO:0000313" key="8">
    <source>
        <dbReference type="Proteomes" id="UP000536835"/>
    </source>
</evidence>
<gene>
    <name evidence="7" type="ORF">HK107_03030</name>
</gene>
<comment type="caution">
    <text evidence="7">The sequence shown here is derived from an EMBL/GenBank/DDBJ whole genome shotgun (WGS) entry which is preliminary data.</text>
</comment>
<evidence type="ECO:0000259" key="6">
    <source>
        <dbReference type="SMART" id="SM00388"/>
    </source>
</evidence>
<organism evidence="7 8">
    <name type="scientific">Parvularcula mediterranea</name>
    <dbReference type="NCBI Taxonomy" id="2732508"/>
    <lineage>
        <taxon>Bacteria</taxon>
        <taxon>Pseudomonadati</taxon>
        <taxon>Pseudomonadota</taxon>
        <taxon>Alphaproteobacteria</taxon>
        <taxon>Parvularculales</taxon>
        <taxon>Parvularculaceae</taxon>
        <taxon>Parvularcula</taxon>
    </lineage>
</organism>
<dbReference type="InterPro" id="IPR050736">
    <property type="entry name" value="Sensor_HK_Regulatory"/>
</dbReference>
<dbReference type="EC" id="2.7.13.3" evidence="2"/>
<evidence type="ECO:0000256" key="5">
    <source>
        <dbReference type="ARBA" id="ARBA00023012"/>
    </source>
</evidence>
<dbReference type="AlphaFoldDB" id="A0A7Y3RJN8"/>
<dbReference type="EMBL" id="JABFCX010000002">
    <property type="protein sequence ID" value="NNU15298.1"/>
    <property type="molecule type" value="Genomic_DNA"/>
</dbReference>
<sequence length="251" mass="27225">MKRDPDTVGATSLRDYAQAFRAARRLREAEEDAAAAQIDAEQSGAAKAAFLSGLNHELRTPLNHITGFAGLLRENADVPREKREEYLDNILHSAGLLLKHIDSILEAASSAGAKGRPRPEGADPLPILKRVISEQSAKLFIGKVHIAEGLPISTVSSRDLYTALGRIFAAFVLEGGERRAIGLAVEPSEHDASLLTIRFRLLSGPGALPIRVLRSLKSDLIRHGLRFEEVRAGGFTDLVLSLPTEQMERAA</sequence>
<dbReference type="InterPro" id="IPR036097">
    <property type="entry name" value="HisK_dim/P_sf"/>
</dbReference>
<dbReference type="Gene3D" id="1.10.287.130">
    <property type="match status" value="1"/>
</dbReference>
<name>A0A7Y3RJN8_9PROT</name>
<dbReference type="PANTHER" id="PTHR43711">
    <property type="entry name" value="TWO-COMPONENT HISTIDINE KINASE"/>
    <property type="match status" value="1"/>
</dbReference>
<evidence type="ECO:0000256" key="4">
    <source>
        <dbReference type="ARBA" id="ARBA00022777"/>
    </source>
</evidence>
<dbReference type="InterPro" id="IPR003661">
    <property type="entry name" value="HisK_dim/P_dom"/>
</dbReference>
<dbReference type="Proteomes" id="UP000536835">
    <property type="component" value="Unassembled WGS sequence"/>
</dbReference>
<evidence type="ECO:0000256" key="2">
    <source>
        <dbReference type="ARBA" id="ARBA00012438"/>
    </source>
</evidence>
<dbReference type="SUPFAM" id="SSF47384">
    <property type="entry name" value="Homodimeric domain of signal transducing histidine kinase"/>
    <property type="match status" value="1"/>
</dbReference>
<dbReference type="SMART" id="SM00388">
    <property type="entry name" value="HisKA"/>
    <property type="match status" value="1"/>
</dbReference>
<dbReference type="RefSeq" id="WP_173196678.1">
    <property type="nucleotide sequence ID" value="NZ_JABFCX010000002.1"/>
</dbReference>